<dbReference type="AlphaFoldDB" id="A0A255GES3"/>
<feature type="region of interest" description="Disordered" evidence="1">
    <location>
        <begin position="1"/>
        <end position="33"/>
    </location>
</feature>
<evidence type="ECO:0000313" key="2">
    <source>
        <dbReference type="EMBL" id="OYO14358.1"/>
    </source>
</evidence>
<dbReference type="Proteomes" id="UP000215896">
    <property type="component" value="Unassembled WGS sequence"/>
</dbReference>
<keyword evidence="3" id="KW-1185">Reference proteome</keyword>
<proteinExistence type="predicted"/>
<protein>
    <submittedName>
        <fullName evidence="2">Uncharacterized protein</fullName>
    </submittedName>
</protein>
<evidence type="ECO:0000256" key="1">
    <source>
        <dbReference type="SAM" id="MobiDB-lite"/>
    </source>
</evidence>
<dbReference type="EMBL" id="NMVO01000012">
    <property type="protein sequence ID" value="OYO14358.1"/>
    <property type="molecule type" value="Genomic_DNA"/>
</dbReference>
<organism evidence="2 3">
    <name type="scientific">Enemella evansiae</name>
    <dbReference type="NCBI Taxonomy" id="2016499"/>
    <lineage>
        <taxon>Bacteria</taxon>
        <taxon>Bacillati</taxon>
        <taxon>Actinomycetota</taxon>
        <taxon>Actinomycetes</taxon>
        <taxon>Propionibacteriales</taxon>
        <taxon>Propionibacteriaceae</taxon>
        <taxon>Enemella</taxon>
    </lineage>
</organism>
<accession>A0A255GES3</accession>
<reference evidence="2 3" key="1">
    <citation type="submission" date="2017-07" db="EMBL/GenBank/DDBJ databases">
        <title>Draft whole genome sequences of clinical Proprionibacteriaceae strains.</title>
        <authorList>
            <person name="Bernier A.-M."/>
            <person name="Bernard K."/>
            <person name="Domingo M.-C."/>
        </authorList>
    </citation>
    <scope>NUCLEOTIDE SEQUENCE [LARGE SCALE GENOMIC DNA]</scope>
    <source>
        <strain evidence="2 3">NML 030167</strain>
    </source>
</reference>
<name>A0A255GES3_9ACTN</name>
<sequence length="140" mass="15143">MERLAEVLGTRPSDDEIPAPQLRPSRPGARGDGVDKQVILRSLAEQYVSEANAVIEDPADHLELRDEVGGNELAFVVSCRDHLARVSTLIEADTAYGQIISADLPGAEAYELEGPEALPDLIIRLCLVAGLQNKRTTQLS</sequence>
<evidence type="ECO:0000313" key="3">
    <source>
        <dbReference type="Proteomes" id="UP000215896"/>
    </source>
</evidence>
<gene>
    <name evidence="2" type="ORF">CGZ94_07005</name>
</gene>
<comment type="caution">
    <text evidence="2">The sequence shown here is derived from an EMBL/GenBank/DDBJ whole genome shotgun (WGS) entry which is preliminary data.</text>
</comment>